<evidence type="ECO:0000313" key="2">
    <source>
        <dbReference type="Proteomes" id="UP000779507"/>
    </source>
</evidence>
<accession>A0ABX2FTP1</accession>
<organism evidence="1 2">
    <name type="scientific">Hymenobacter caeli</name>
    <dbReference type="NCBI Taxonomy" id="2735894"/>
    <lineage>
        <taxon>Bacteria</taxon>
        <taxon>Pseudomonadati</taxon>
        <taxon>Bacteroidota</taxon>
        <taxon>Cytophagia</taxon>
        <taxon>Cytophagales</taxon>
        <taxon>Hymenobacteraceae</taxon>
        <taxon>Hymenobacter</taxon>
    </lineage>
</organism>
<dbReference type="RefSeq" id="WP_173810428.1">
    <property type="nucleotide sequence ID" value="NZ_JABSNP010000011.1"/>
</dbReference>
<keyword evidence="2" id="KW-1185">Reference proteome</keyword>
<name>A0ABX2FTP1_9BACT</name>
<dbReference type="EMBL" id="JABSNP010000011">
    <property type="protein sequence ID" value="NRT19714.1"/>
    <property type="molecule type" value="Genomic_DNA"/>
</dbReference>
<evidence type="ECO:0008006" key="3">
    <source>
        <dbReference type="Google" id="ProtNLM"/>
    </source>
</evidence>
<evidence type="ECO:0000313" key="1">
    <source>
        <dbReference type="EMBL" id="NRT19714.1"/>
    </source>
</evidence>
<gene>
    <name evidence="1" type="ORF">HNP98_002548</name>
</gene>
<comment type="caution">
    <text evidence="1">The sequence shown here is derived from an EMBL/GenBank/DDBJ whole genome shotgun (WGS) entry which is preliminary data.</text>
</comment>
<protein>
    <recommendedName>
        <fullName evidence="3">FCP1 homology domain-containing protein</fullName>
    </recommendedName>
</protein>
<reference evidence="1 2" key="1">
    <citation type="submission" date="2020-05" db="EMBL/GenBank/DDBJ databases">
        <title>Genomic Encyclopedia of Type Strains, Phase IV (KMG-V): Genome sequencing to study the core and pangenomes of soil and plant-associated prokaryotes.</title>
        <authorList>
            <person name="Whitman W."/>
        </authorList>
    </citation>
    <scope>NUCLEOTIDE SEQUENCE [LARGE SCALE GENOMIC DNA]</scope>
    <source>
        <strain evidence="1 2">9A</strain>
    </source>
</reference>
<proteinExistence type="predicted"/>
<sequence>MAKLYLDIDGVLLTSKHTRAAPGVDAFVAFVTQQFECYWLTTHCKGDSRSALKYLAQFLLPATLEQLKDAVHSTNWDTLKTEAIALESDFYWVDDNPFQAEITHLEANRVVDRLIIVDLNHPNELATVQAKLKLQAAHRPTLINFNDHLTAQYGKPGDLAREEFEEGFKDFMRVALPQIPLTESPHDTPS</sequence>
<dbReference type="Proteomes" id="UP000779507">
    <property type="component" value="Unassembled WGS sequence"/>
</dbReference>